<gene>
    <name evidence="1" type="ORF">UFOVP328_243</name>
</gene>
<dbReference type="EMBL" id="LR796341">
    <property type="protein sequence ID" value="CAB4138050.1"/>
    <property type="molecule type" value="Genomic_DNA"/>
</dbReference>
<evidence type="ECO:0000313" key="1">
    <source>
        <dbReference type="EMBL" id="CAB4138050.1"/>
    </source>
</evidence>
<proteinExistence type="predicted"/>
<name>A0A6J5LZ56_9CAUD</name>
<reference evidence="1" key="1">
    <citation type="submission" date="2020-04" db="EMBL/GenBank/DDBJ databases">
        <authorList>
            <person name="Chiriac C."/>
            <person name="Salcher M."/>
            <person name="Ghai R."/>
            <person name="Kavagutti S V."/>
        </authorList>
    </citation>
    <scope>NUCLEOTIDE SEQUENCE</scope>
</reference>
<organism evidence="1">
    <name type="scientific">uncultured Caudovirales phage</name>
    <dbReference type="NCBI Taxonomy" id="2100421"/>
    <lineage>
        <taxon>Viruses</taxon>
        <taxon>Duplodnaviria</taxon>
        <taxon>Heunggongvirae</taxon>
        <taxon>Uroviricota</taxon>
        <taxon>Caudoviricetes</taxon>
        <taxon>Peduoviridae</taxon>
        <taxon>Maltschvirus</taxon>
        <taxon>Maltschvirus maltsch</taxon>
    </lineage>
</organism>
<accession>A0A6J5LZ56</accession>
<protein>
    <submittedName>
        <fullName evidence="1">Uncharacterized protein</fullName>
    </submittedName>
</protein>
<sequence>MLDLETVRYNIERWIETFVEVPHPALGGWPPCPYAKKARLERDFDVRIGMDPYFDLRNLSQDGLSKSVVMFVYDPEEWPYEQFAYSLRAANENYLLPKDILALEDHPKDPEIVNGISMNQGTYAMAMCQSISDLDARARHMAAKGFYNTWPEEYLQALFQHRQDPRS</sequence>